<dbReference type="PANTHER" id="PTHR13693">
    <property type="entry name" value="CLASS II AMINOTRANSFERASE/8-AMINO-7-OXONONANOATE SYNTHASE"/>
    <property type="match status" value="1"/>
</dbReference>
<gene>
    <name evidence="4" type="ORF">GCM10011361_26010</name>
</gene>
<organism evidence="4 5">
    <name type="scientific">Muriicola marianensis</name>
    <dbReference type="NCBI Taxonomy" id="1324801"/>
    <lineage>
        <taxon>Bacteria</taxon>
        <taxon>Pseudomonadati</taxon>
        <taxon>Bacteroidota</taxon>
        <taxon>Flavobacteriia</taxon>
        <taxon>Flavobacteriales</taxon>
        <taxon>Flavobacteriaceae</taxon>
        <taxon>Muriicola</taxon>
    </lineage>
</organism>
<evidence type="ECO:0000313" key="5">
    <source>
        <dbReference type="Proteomes" id="UP000625780"/>
    </source>
</evidence>
<dbReference type="Pfam" id="PF00155">
    <property type="entry name" value="Aminotran_1_2"/>
    <property type="match status" value="1"/>
</dbReference>
<dbReference type="Proteomes" id="UP000625780">
    <property type="component" value="Unassembled WGS sequence"/>
</dbReference>
<dbReference type="InterPro" id="IPR050087">
    <property type="entry name" value="AON_synthase_class-II"/>
</dbReference>
<name>A0ABQ1R6X7_9FLAO</name>
<keyword evidence="5" id="KW-1185">Reference proteome</keyword>
<dbReference type="SUPFAM" id="SSF53383">
    <property type="entry name" value="PLP-dependent transferases"/>
    <property type="match status" value="1"/>
</dbReference>
<comment type="caution">
    <text evidence="4">The sequence shown here is derived from an EMBL/GenBank/DDBJ whole genome shotgun (WGS) entry which is preliminary data.</text>
</comment>
<evidence type="ECO:0000256" key="1">
    <source>
        <dbReference type="ARBA" id="ARBA00001933"/>
    </source>
</evidence>
<evidence type="ECO:0000259" key="3">
    <source>
        <dbReference type="Pfam" id="PF00155"/>
    </source>
</evidence>
<reference evidence="5" key="1">
    <citation type="journal article" date="2019" name="Int. J. Syst. Evol. Microbiol.">
        <title>The Global Catalogue of Microorganisms (GCM) 10K type strain sequencing project: providing services to taxonomists for standard genome sequencing and annotation.</title>
        <authorList>
            <consortium name="The Broad Institute Genomics Platform"/>
            <consortium name="The Broad Institute Genome Sequencing Center for Infectious Disease"/>
            <person name="Wu L."/>
            <person name="Ma J."/>
        </authorList>
    </citation>
    <scope>NUCLEOTIDE SEQUENCE [LARGE SCALE GENOMIC DNA]</scope>
    <source>
        <strain evidence="5">CGMCC 1.12606</strain>
    </source>
</reference>
<evidence type="ECO:0000256" key="2">
    <source>
        <dbReference type="ARBA" id="ARBA00022679"/>
    </source>
</evidence>
<feature type="domain" description="Aminotransferase class I/classII large" evidence="3">
    <location>
        <begin position="43"/>
        <end position="344"/>
    </location>
</feature>
<accession>A0ABQ1R6X7</accession>
<dbReference type="InterPro" id="IPR004839">
    <property type="entry name" value="Aminotransferase_I/II_large"/>
</dbReference>
<proteinExistence type="predicted"/>
<dbReference type="EMBL" id="BMFH01000002">
    <property type="protein sequence ID" value="GGD58439.1"/>
    <property type="molecule type" value="Genomic_DNA"/>
</dbReference>
<comment type="cofactor">
    <cofactor evidence="1">
        <name>pyridoxal 5'-phosphate</name>
        <dbReference type="ChEBI" id="CHEBI:597326"/>
    </cofactor>
</comment>
<keyword evidence="2" id="KW-0808">Transferase</keyword>
<dbReference type="InterPro" id="IPR015422">
    <property type="entry name" value="PyrdxlP-dep_Trfase_small"/>
</dbReference>
<protein>
    <recommendedName>
        <fullName evidence="3">Aminotransferase class I/classII large domain-containing protein</fullName>
    </recommendedName>
</protein>
<dbReference type="InterPro" id="IPR015424">
    <property type="entry name" value="PyrdxlP-dep_Trfase"/>
</dbReference>
<sequence length="347" mass="38744">MKVPVSTYPGRTLEHQGKTYYYFGGTSYLGLQQDPEFRELAIEAIRQYGSSYGASRRANVRFVIYEEAEEKIAQWVGSEAALTLSSGYLAGQMVANHFKNKEHKLFYAPNSHSALYTSGAKPYTTYTTLGISLRQHLENKQAETPVIFLDSIDFSGCNYPNFEILKTLPLESCILVVDDSHGIGVVGESGSGVYRTLTSLPCKEVVLCASMGKALSLQAGMVAGKTARIEKMKASDFFGGASPPAPFYIAQFLKAGPFYERKRKVLDRNITYFQSVVNNQELLNSMPQYPVFGYSNPELTEYLRQRFILVTDFRYPTEDTYATSRIVLTSAHLKDDLKTLADALNSF</sequence>
<dbReference type="RefSeq" id="WP_188371201.1">
    <property type="nucleotide sequence ID" value="NZ_BMFH01000002.1"/>
</dbReference>
<dbReference type="Gene3D" id="3.40.640.10">
    <property type="entry name" value="Type I PLP-dependent aspartate aminotransferase-like (Major domain)"/>
    <property type="match status" value="1"/>
</dbReference>
<evidence type="ECO:0000313" key="4">
    <source>
        <dbReference type="EMBL" id="GGD58439.1"/>
    </source>
</evidence>
<dbReference type="InterPro" id="IPR015421">
    <property type="entry name" value="PyrdxlP-dep_Trfase_major"/>
</dbReference>
<dbReference type="Gene3D" id="3.90.1150.10">
    <property type="entry name" value="Aspartate Aminotransferase, domain 1"/>
    <property type="match status" value="1"/>
</dbReference>